<feature type="transmembrane region" description="Helical" evidence="1">
    <location>
        <begin position="135"/>
        <end position="158"/>
    </location>
</feature>
<feature type="transmembrane region" description="Helical" evidence="1">
    <location>
        <begin position="101"/>
        <end position="123"/>
    </location>
</feature>
<gene>
    <name evidence="2" type="ORF">GALL_244420</name>
</gene>
<evidence type="ECO:0000313" key="2">
    <source>
        <dbReference type="EMBL" id="OIQ93594.1"/>
    </source>
</evidence>
<protein>
    <submittedName>
        <fullName evidence="2">Uncharacterized protein</fullName>
    </submittedName>
</protein>
<accession>A0A1J5RE16</accession>
<name>A0A1J5RE16_9ZZZZ</name>
<feature type="transmembrane region" description="Helical" evidence="1">
    <location>
        <begin position="69"/>
        <end position="94"/>
    </location>
</feature>
<dbReference type="EMBL" id="MLJW01000204">
    <property type="protein sequence ID" value="OIQ93594.1"/>
    <property type="molecule type" value="Genomic_DNA"/>
</dbReference>
<evidence type="ECO:0000256" key="1">
    <source>
        <dbReference type="SAM" id="Phobius"/>
    </source>
</evidence>
<feature type="transmembrane region" description="Helical" evidence="1">
    <location>
        <begin position="45"/>
        <end position="63"/>
    </location>
</feature>
<keyword evidence="1" id="KW-0812">Transmembrane</keyword>
<keyword evidence="1" id="KW-1133">Transmembrane helix</keyword>
<reference evidence="2" key="1">
    <citation type="submission" date="2016-10" db="EMBL/GenBank/DDBJ databases">
        <title>Sequence of Gallionella enrichment culture.</title>
        <authorList>
            <person name="Poehlein A."/>
            <person name="Muehling M."/>
            <person name="Daniel R."/>
        </authorList>
    </citation>
    <scope>NUCLEOTIDE SEQUENCE</scope>
</reference>
<dbReference type="AlphaFoldDB" id="A0A1J5RE16"/>
<keyword evidence="1" id="KW-0472">Membrane</keyword>
<organism evidence="2">
    <name type="scientific">mine drainage metagenome</name>
    <dbReference type="NCBI Taxonomy" id="410659"/>
    <lineage>
        <taxon>unclassified sequences</taxon>
        <taxon>metagenomes</taxon>
        <taxon>ecological metagenomes</taxon>
    </lineage>
</organism>
<feature type="transmembrane region" description="Helical" evidence="1">
    <location>
        <begin position="20"/>
        <end position="38"/>
    </location>
</feature>
<proteinExistence type="predicted"/>
<sequence>MPRAVVVVEGATVGSHLTEATTMLLFAPLLVLGAIGFFCWLLFTLAVFALPAFVGFTIGVWSFHTGAGVLGGILVGLAAAGLTFGVGQLLLTFVPWTWARLLIVTAYAAPAAAAGYSATHGIAQMAMPSPSWQMIFSIIGAIAVGITALVRISGAAFARQPHRI</sequence>
<comment type="caution">
    <text evidence="2">The sequence shown here is derived from an EMBL/GenBank/DDBJ whole genome shotgun (WGS) entry which is preliminary data.</text>
</comment>